<organism evidence="3 4">
    <name type="scientific">Vanessa tameamea</name>
    <name type="common">Kamehameha butterfly</name>
    <dbReference type="NCBI Taxonomy" id="334116"/>
    <lineage>
        <taxon>Eukaryota</taxon>
        <taxon>Metazoa</taxon>
        <taxon>Ecdysozoa</taxon>
        <taxon>Arthropoda</taxon>
        <taxon>Hexapoda</taxon>
        <taxon>Insecta</taxon>
        <taxon>Pterygota</taxon>
        <taxon>Neoptera</taxon>
        <taxon>Endopterygota</taxon>
        <taxon>Lepidoptera</taxon>
        <taxon>Glossata</taxon>
        <taxon>Ditrysia</taxon>
        <taxon>Papilionoidea</taxon>
        <taxon>Nymphalidae</taxon>
        <taxon>Nymphalinae</taxon>
        <taxon>Vanessa</taxon>
    </lineage>
</organism>
<keyword evidence="3" id="KW-1185">Reference proteome</keyword>
<sequence length="253" mass="29460">MTTKPKLISKFEILSSVYFASDYRMLRATLNLNVTKRNRRNFSNPSLTLKTLKEQDTYLENLKSYIPELISTSTSYKADDYCQKIEHTILNSIKNIKTNTRNKILSDEALELMKLRNELQSKIKLNKNDKEKFKMLYKTTNKEIKSCYNTYRINTIKKHIDKSRSAKKAYKELNKTKNWITCLHSSSNKAATWLDIIKVATDFYANLYGHSNSTHHRKTTNQTKNKSPTPEFTGPEILIQITKLKSEKSLGQD</sequence>
<proteinExistence type="predicted"/>
<evidence type="ECO:0000256" key="2">
    <source>
        <dbReference type="SAM" id="MobiDB-lite"/>
    </source>
</evidence>
<name>A0ABM4AYB8_VANTA</name>
<dbReference type="GeneID" id="135194598"/>
<dbReference type="RefSeq" id="XP_064076283.1">
    <property type="nucleotide sequence ID" value="XM_064220213.1"/>
</dbReference>
<evidence type="ECO:0000256" key="1">
    <source>
        <dbReference type="SAM" id="Coils"/>
    </source>
</evidence>
<dbReference type="Proteomes" id="UP001652626">
    <property type="component" value="Chromosome W"/>
</dbReference>
<gene>
    <name evidence="4" type="primary">LOC135194598</name>
</gene>
<protein>
    <submittedName>
        <fullName evidence="4">Uncharacterized protein LOC135194598</fullName>
    </submittedName>
</protein>
<evidence type="ECO:0000313" key="4">
    <source>
        <dbReference type="RefSeq" id="XP_064076283.1"/>
    </source>
</evidence>
<feature type="compositionally biased region" description="Polar residues" evidence="2">
    <location>
        <begin position="220"/>
        <end position="230"/>
    </location>
</feature>
<evidence type="ECO:0000313" key="3">
    <source>
        <dbReference type="Proteomes" id="UP001652626"/>
    </source>
</evidence>
<reference evidence="4" key="1">
    <citation type="submission" date="2025-08" db="UniProtKB">
        <authorList>
            <consortium name="RefSeq"/>
        </authorList>
    </citation>
    <scope>IDENTIFICATION</scope>
    <source>
        <tissue evidence="4">Whole body</tissue>
    </source>
</reference>
<accession>A0ABM4AYB8</accession>
<feature type="region of interest" description="Disordered" evidence="2">
    <location>
        <begin position="211"/>
        <end position="233"/>
    </location>
</feature>
<feature type="coiled-coil region" evidence="1">
    <location>
        <begin position="102"/>
        <end position="132"/>
    </location>
</feature>
<keyword evidence="1" id="KW-0175">Coiled coil</keyword>